<sequence>MAIFNDLAIELQEAIWEMVLPASRGIHWIEVEGIPQEAAFVRDSIRMTKWYNFDRVPETYWDVYYSRDLNHDFSGRASESKRESSPFFRYLLTTVPAAVGKSESAGNTDVLANEVAYTSRCRQLSTYYQIATLLSLCRLCRMIALRYIRTNRNCSWPIRRSMGPLYRPRPMDVWETQYSSDAGPPVSLLHTSWKLLRPRIHTLDLVVLRLHDRQGRASSLLKHAPWQYVIEKPEHESTFACFDRVGLEWHPSWGTVGGRGELRVGNIRAFIKTMQGSHSPTALYWLVDGVPRPNWERDYPAVVQKVFADRLAIEKSNLAEHLSLHWKLGESEREALLADHHIDLEFEANGRRYYLVFVAFGEFHRDEKAQLDHAGVGCSGPFPGTAAMWPQALREPVRLAHDICRAWRENVGTLASFSYILSWEPVS</sequence>
<dbReference type="EMBL" id="JAPHNI010000033">
    <property type="protein sequence ID" value="KAJ8117993.1"/>
    <property type="molecule type" value="Genomic_DNA"/>
</dbReference>
<reference evidence="1" key="1">
    <citation type="submission" date="2022-11" db="EMBL/GenBank/DDBJ databases">
        <title>Genome Sequence of Boeremia exigua.</title>
        <authorList>
            <person name="Buettner E."/>
        </authorList>
    </citation>
    <scope>NUCLEOTIDE SEQUENCE</scope>
    <source>
        <strain evidence="1">CU02</strain>
    </source>
</reference>
<evidence type="ECO:0000313" key="1">
    <source>
        <dbReference type="EMBL" id="KAJ8117993.1"/>
    </source>
</evidence>
<keyword evidence="2" id="KW-1185">Reference proteome</keyword>
<proteinExistence type="predicted"/>
<protein>
    <submittedName>
        <fullName evidence="1">Uncharacterized protein</fullName>
    </submittedName>
</protein>
<accession>A0ACC2IS19</accession>
<dbReference type="Proteomes" id="UP001153331">
    <property type="component" value="Unassembled WGS sequence"/>
</dbReference>
<organism evidence="1 2">
    <name type="scientific">Boeremia exigua</name>
    <dbReference type="NCBI Taxonomy" id="749465"/>
    <lineage>
        <taxon>Eukaryota</taxon>
        <taxon>Fungi</taxon>
        <taxon>Dikarya</taxon>
        <taxon>Ascomycota</taxon>
        <taxon>Pezizomycotina</taxon>
        <taxon>Dothideomycetes</taxon>
        <taxon>Pleosporomycetidae</taxon>
        <taxon>Pleosporales</taxon>
        <taxon>Pleosporineae</taxon>
        <taxon>Didymellaceae</taxon>
        <taxon>Boeremia</taxon>
    </lineage>
</organism>
<evidence type="ECO:0000313" key="2">
    <source>
        <dbReference type="Proteomes" id="UP001153331"/>
    </source>
</evidence>
<gene>
    <name evidence="1" type="ORF">OPT61_g923</name>
</gene>
<name>A0ACC2IS19_9PLEO</name>
<comment type="caution">
    <text evidence="1">The sequence shown here is derived from an EMBL/GenBank/DDBJ whole genome shotgun (WGS) entry which is preliminary data.</text>
</comment>